<name>A0A1S1J7F4_9FLAO</name>
<evidence type="ECO:0000256" key="1">
    <source>
        <dbReference type="SAM" id="Phobius"/>
    </source>
</evidence>
<proteinExistence type="predicted"/>
<accession>A0A1S1J7F4</accession>
<dbReference type="OrthoDB" id="1494224at2"/>
<keyword evidence="1" id="KW-0472">Membrane</keyword>
<dbReference type="RefSeq" id="WP_070906686.1">
    <property type="nucleotide sequence ID" value="NZ_MIKE01000022.1"/>
</dbReference>
<sequence length="341" mass="39671">MNLKLKILTFFILFNFIPLLKVSANSKIYEKDKLEALSEKIDYLEEKIEYQNEQINSQAGMLDTAFDGVSTELGASSNYISVCSIIIAIFSIGLGIYVTKIEKSIKSMVKDSETLMARNIEIKNDIESLSNKITRDSRGLYKIIRNEESNHLIDRLIFVPEDITNLFYNLTSRDLEPNHFPKLKEAYLQVKNTPEYGDDYQMLLFQHFVGQSFLDEELKNDIIDNVYDLFENSFKNDAIKSSKDFFSTISQLDIENYKLELNKFVTGFCKSKFSTEEAIYFEIINSLKSRELKFKIFKIIDEVSESLIFRKKYGKLILDYNYENLTNAENLVINKIIDLNK</sequence>
<evidence type="ECO:0000313" key="2">
    <source>
        <dbReference type="EMBL" id="OHT45395.1"/>
    </source>
</evidence>
<comment type="caution">
    <text evidence="2">The sequence shown here is derived from an EMBL/GenBank/DDBJ whole genome shotgun (WGS) entry which is preliminary data.</text>
</comment>
<reference evidence="3" key="1">
    <citation type="submission" date="2016-09" db="EMBL/GenBank/DDBJ databases">
        <authorList>
            <person name="Chen S."/>
            <person name="Walker E."/>
        </authorList>
    </citation>
    <scope>NUCLEOTIDE SEQUENCE [LARGE SCALE GENOMIC DNA]</scope>
    <source>
        <strain evidence="3">MSU</strain>
    </source>
</reference>
<feature type="transmembrane region" description="Helical" evidence="1">
    <location>
        <begin position="79"/>
        <end position="98"/>
    </location>
</feature>
<organism evidence="2 3">
    <name type="scientific">Flavobacterium tructae</name>
    <dbReference type="NCBI Taxonomy" id="1114873"/>
    <lineage>
        <taxon>Bacteria</taxon>
        <taxon>Pseudomonadati</taxon>
        <taxon>Bacteroidota</taxon>
        <taxon>Flavobacteriia</taxon>
        <taxon>Flavobacteriales</taxon>
        <taxon>Flavobacteriaceae</taxon>
        <taxon>Flavobacterium</taxon>
    </lineage>
</organism>
<dbReference type="AlphaFoldDB" id="A0A1S1J7F4"/>
<dbReference type="STRING" id="1278819.BHE19_06020"/>
<protein>
    <submittedName>
        <fullName evidence="2">Uncharacterized protein</fullName>
    </submittedName>
</protein>
<keyword evidence="1" id="KW-0812">Transmembrane</keyword>
<dbReference type="EMBL" id="MIKE01000022">
    <property type="protein sequence ID" value="OHT45395.1"/>
    <property type="molecule type" value="Genomic_DNA"/>
</dbReference>
<gene>
    <name evidence="2" type="ORF">BHE19_06020</name>
</gene>
<keyword evidence="1" id="KW-1133">Transmembrane helix</keyword>
<evidence type="ECO:0000313" key="3">
    <source>
        <dbReference type="Proteomes" id="UP000180252"/>
    </source>
</evidence>
<dbReference type="Proteomes" id="UP000180252">
    <property type="component" value="Unassembled WGS sequence"/>
</dbReference>